<name>S4P4U3_9NEOP</name>
<evidence type="ECO:0000313" key="1">
    <source>
        <dbReference type="EMBL" id="JAA86731.1"/>
    </source>
</evidence>
<reference evidence="1" key="1">
    <citation type="journal article" date="2013" name="BMC Genomics">
        <title>Unscrambling butterfly oogenesis.</title>
        <authorList>
            <person name="Carter J.M."/>
            <person name="Baker S.C."/>
            <person name="Pink R."/>
            <person name="Carter D.R."/>
            <person name="Collins A."/>
            <person name="Tomlin J."/>
            <person name="Gibbs M."/>
            <person name="Breuker C.J."/>
        </authorList>
    </citation>
    <scope>NUCLEOTIDE SEQUENCE</scope>
    <source>
        <tissue evidence="1">Ovary</tissue>
    </source>
</reference>
<proteinExistence type="predicted"/>
<accession>S4P4U3</accession>
<sequence length="73" mass="8833">MLSFSYIFCLKPRPIHVDYIVIPKKVDQKWGNIPWCCLSPRHKHNEFRTVPSWFTCVPERRIKSKLINLMELF</sequence>
<protein>
    <submittedName>
        <fullName evidence="1">Uncharacterized protein</fullName>
    </submittedName>
</protein>
<dbReference type="AlphaFoldDB" id="S4P4U3"/>
<dbReference type="EMBL" id="GAIX01005829">
    <property type="protein sequence ID" value="JAA86731.1"/>
    <property type="molecule type" value="Transcribed_RNA"/>
</dbReference>
<organism evidence="1">
    <name type="scientific">Pararge aegeria</name>
    <name type="common">speckled wood butterfly</name>
    <dbReference type="NCBI Taxonomy" id="116150"/>
    <lineage>
        <taxon>Eukaryota</taxon>
        <taxon>Metazoa</taxon>
        <taxon>Ecdysozoa</taxon>
        <taxon>Arthropoda</taxon>
        <taxon>Hexapoda</taxon>
        <taxon>Insecta</taxon>
        <taxon>Pterygota</taxon>
        <taxon>Neoptera</taxon>
        <taxon>Endopterygota</taxon>
        <taxon>Lepidoptera</taxon>
        <taxon>Glossata</taxon>
        <taxon>Ditrysia</taxon>
        <taxon>Papilionoidea</taxon>
        <taxon>Nymphalidae</taxon>
        <taxon>Satyrinae</taxon>
        <taxon>Satyrini</taxon>
        <taxon>Parargina</taxon>
        <taxon>Pararge</taxon>
    </lineage>
</organism>
<reference evidence="1" key="2">
    <citation type="submission" date="2013-05" db="EMBL/GenBank/DDBJ databases">
        <authorList>
            <person name="Carter J.-M."/>
            <person name="Baker S.C."/>
            <person name="Pink R."/>
            <person name="Carter D.R.F."/>
            <person name="Collins A."/>
            <person name="Tomlin J."/>
            <person name="Gibbs M."/>
            <person name="Breuker C.J."/>
        </authorList>
    </citation>
    <scope>NUCLEOTIDE SEQUENCE</scope>
    <source>
        <tissue evidence="1">Ovary</tissue>
    </source>
</reference>